<accession>E3I326</accession>
<proteinExistence type="predicted"/>
<keyword evidence="3" id="KW-1185">Reference proteome</keyword>
<organism evidence="1 3">
    <name type="scientific">Rhodomicrobium vannielii (strain ATCC 17100 / DSM 162 / LMG 4299 / NCIMB 10020 / ATH 3.1.1)</name>
    <dbReference type="NCBI Taxonomy" id="648757"/>
    <lineage>
        <taxon>Bacteria</taxon>
        <taxon>Pseudomonadati</taxon>
        <taxon>Pseudomonadota</taxon>
        <taxon>Alphaproteobacteria</taxon>
        <taxon>Hyphomicrobiales</taxon>
        <taxon>Hyphomicrobiaceae</taxon>
        <taxon>Rhodomicrobium</taxon>
    </lineage>
</organism>
<dbReference type="HOGENOM" id="CLU_2755257_0_0_5"/>
<protein>
    <submittedName>
        <fullName evidence="1">Uncharacterized protein</fullName>
    </submittedName>
</protein>
<name>E3I326_RHOVT</name>
<dbReference type="Proteomes" id="UP000001399">
    <property type="component" value="Chromosome"/>
</dbReference>
<reference evidence="1" key="1">
    <citation type="submission" date="2010-10" db="EMBL/GenBank/DDBJ databases">
        <title>Complete sequence of Rhodomicrobium vannielii ATCC 17100.</title>
        <authorList>
            <consortium name="US DOE Joint Genome Institute"/>
            <person name="Lucas S."/>
            <person name="Copeland A."/>
            <person name="Lapidus A."/>
            <person name="Cheng J.-F."/>
            <person name="Bruce D."/>
            <person name="Goodwin L."/>
            <person name="Pitluck S."/>
            <person name="Chertkov O."/>
            <person name="Zhang Z."/>
            <person name="Detter J.C."/>
            <person name="Han C."/>
            <person name="Tapia R."/>
            <person name="Land M."/>
            <person name="Hauser L."/>
            <person name="Jeffries C."/>
            <person name="Kyrpides N."/>
            <person name="Ivanova N."/>
            <person name="Ovchinnikova G."/>
            <person name="Brown P.J.B."/>
            <person name="Brun Y.V."/>
            <person name="Woyke T."/>
        </authorList>
    </citation>
    <scope>NUCLEOTIDE SEQUENCE</scope>
    <source>
        <strain evidence="1">ATCC 17100</strain>
    </source>
</reference>
<evidence type="ECO:0000313" key="1">
    <source>
        <dbReference type="EMBL" id="ADP70320.1"/>
    </source>
</evidence>
<dbReference type="KEGG" id="rva:Rvan_2784"/>
<evidence type="ECO:0000313" key="3">
    <source>
        <dbReference type="Proteomes" id="UP000001399"/>
    </source>
</evidence>
<gene>
    <name evidence="1" type="ordered locus">Rvan_1046</name>
    <name evidence="2" type="ordered locus">Rvan_2784</name>
</gene>
<sequence length="70" mass="7937">MRTLKDIERLKAAHAKVARLATQNPALLPVFMAFERDMEKAKAWERAREVAQSAAAKIVSRKRSRLPPLP</sequence>
<evidence type="ECO:0000313" key="2">
    <source>
        <dbReference type="EMBL" id="ADP71994.1"/>
    </source>
</evidence>
<dbReference type="RefSeq" id="WP_013418724.1">
    <property type="nucleotide sequence ID" value="NC_014664.1"/>
</dbReference>
<dbReference type="EMBL" id="CP002292">
    <property type="protein sequence ID" value="ADP71994.1"/>
    <property type="molecule type" value="Genomic_DNA"/>
</dbReference>
<dbReference type="KEGG" id="rva:Rvan_1046"/>
<reference evidence="3" key="2">
    <citation type="journal article" date="2011" name="J. Bacteriol.">
        <title>Genome sequences of eight morphologically diverse alphaproteobacteria.</title>
        <authorList>
            <consortium name="US DOE Joint Genome Institute"/>
            <person name="Brown P.J."/>
            <person name="Kysela D.T."/>
            <person name="Buechlein A."/>
            <person name="Hemmerich C."/>
            <person name="Brun Y.V."/>
        </authorList>
    </citation>
    <scope>NUCLEOTIDE SEQUENCE [LARGE SCALE GENOMIC DNA]</scope>
    <source>
        <strain evidence="3">ATCC 17100 / ATH 3.1.1 / DSM 162 / LMG 4299</strain>
    </source>
</reference>
<dbReference type="AlphaFoldDB" id="E3I326"/>
<dbReference type="EMBL" id="CP002292">
    <property type="protein sequence ID" value="ADP70320.1"/>
    <property type="molecule type" value="Genomic_DNA"/>
</dbReference>